<feature type="compositionally biased region" description="Polar residues" evidence="1">
    <location>
        <begin position="1"/>
        <end position="11"/>
    </location>
</feature>
<sequence length="207" mass="21516">MAFTHQSSSRSCPGLAASAQRRTTTGLKARTVLSPLQVLTRLNLAAPIVPPSEQPACSTNSTGANSNSRGSTDLVSCEKGSRANNGNVQRVCSQVVSATTAPVMEVCRSSGDTAGTATTQDRSPATADNEPSGPVSPDDCDLGACWGPHKLGQALRQIQAETVKKAAAKPNYLSATEAHTRRIVSDRNTKAPRTAGKTLALGPMRFA</sequence>
<evidence type="ECO:0000313" key="2">
    <source>
        <dbReference type="EMBL" id="GLC58780.1"/>
    </source>
</evidence>
<evidence type="ECO:0000313" key="3">
    <source>
        <dbReference type="Proteomes" id="UP001165080"/>
    </source>
</evidence>
<proteinExistence type="predicted"/>
<organism evidence="2 3">
    <name type="scientific">Pleodorina starrii</name>
    <dbReference type="NCBI Taxonomy" id="330485"/>
    <lineage>
        <taxon>Eukaryota</taxon>
        <taxon>Viridiplantae</taxon>
        <taxon>Chlorophyta</taxon>
        <taxon>core chlorophytes</taxon>
        <taxon>Chlorophyceae</taxon>
        <taxon>CS clade</taxon>
        <taxon>Chlamydomonadales</taxon>
        <taxon>Volvocaceae</taxon>
        <taxon>Pleodorina</taxon>
    </lineage>
</organism>
<feature type="region of interest" description="Disordered" evidence="1">
    <location>
        <begin position="109"/>
        <end position="141"/>
    </location>
</feature>
<reference evidence="2 3" key="1">
    <citation type="journal article" date="2023" name="Commun. Biol.">
        <title>Reorganization of the ancestral sex-determining regions during the evolution of trioecy in Pleodorina starrii.</title>
        <authorList>
            <person name="Takahashi K."/>
            <person name="Suzuki S."/>
            <person name="Kawai-Toyooka H."/>
            <person name="Yamamoto K."/>
            <person name="Hamaji T."/>
            <person name="Ootsuki R."/>
            <person name="Yamaguchi H."/>
            <person name="Kawachi M."/>
            <person name="Higashiyama T."/>
            <person name="Nozaki H."/>
        </authorList>
    </citation>
    <scope>NUCLEOTIDE SEQUENCE [LARGE SCALE GENOMIC DNA]</scope>
    <source>
        <strain evidence="2 3">NIES-4479</strain>
    </source>
</reference>
<dbReference type="AlphaFoldDB" id="A0A9W6BW12"/>
<feature type="region of interest" description="Disordered" evidence="1">
    <location>
        <begin position="49"/>
        <end position="80"/>
    </location>
</feature>
<gene>
    <name evidence="2" type="primary">PLESTMB000800</name>
    <name evidence="2" type="ORF">PLESTB_001400400</name>
</gene>
<feature type="compositionally biased region" description="Polar residues" evidence="1">
    <location>
        <begin position="55"/>
        <end position="74"/>
    </location>
</feature>
<feature type="region of interest" description="Disordered" evidence="1">
    <location>
        <begin position="1"/>
        <end position="23"/>
    </location>
</feature>
<accession>A0A9W6BW12</accession>
<protein>
    <submittedName>
        <fullName evidence="2">Uncharacterized protein</fullName>
    </submittedName>
</protein>
<evidence type="ECO:0000256" key="1">
    <source>
        <dbReference type="SAM" id="MobiDB-lite"/>
    </source>
</evidence>
<keyword evidence="3" id="KW-1185">Reference proteome</keyword>
<dbReference type="EMBL" id="BRXU01000024">
    <property type="protein sequence ID" value="GLC58780.1"/>
    <property type="molecule type" value="Genomic_DNA"/>
</dbReference>
<name>A0A9W6BW12_9CHLO</name>
<dbReference type="Proteomes" id="UP001165080">
    <property type="component" value="Unassembled WGS sequence"/>
</dbReference>
<feature type="compositionally biased region" description="Polar residues" evidence="1">
    <location>
        <begin position="110"/>
        <end position="123"/>
    </location>
</feature>
<comment type="caution">
    <text evidence="2">The sequence shown here is derived from an EMBL/GenBank/DDBJ whole genome shotgun (WGS) entry which is preliminary data.</text>
</comment>